<keyword evidence="1" id="KW-1133">Transmembrane helix</keyword>
<evidence type="ECO:0000313" key="3">
    <source>
        <dbReference type="Proteomes" id="UP001524569"/>
    </source>
</evidence>
<keyword evidence="1" id="KW-0812">Transmembrane</keyword>
<dbReference type="Proteomes" id="UP001524569">
    <property type="component" value="Unassembled WGS sequence"/>
</dbReference>
<sequence>MAESGPNATIIVTIITVIGSVAVAVISNWDKIFPKPQVSPPPVMAVAPEPTANASPPPSGKIQVAPPVPIIDISGTWYNPAAPANGSRIVQQNSGFQFSSWGMLPQGIGYESKGSGTVIAQNISYNYVAQYQNGWTSQGNCSGTVSSDGSQISATCSDNVLGTFVSAGIKQ</sequence>
<reference evidence="2 3" key="1">
    <citation type="submission" date="2022-07" db="EMBL/GenBank/DDBJ databases">
        <title>Methylomonas rivi sp. nov., Methylomonas rosea sp. nov., Methylomonas aureus sp. nov. and Methylomonas subterranea sp. nov., four novel methanotrophs isolated from a freshwater creek and the deep terrestrial subsurface.</title>
        <authorList>
            <person name="Abin C."/>
            <person name="Sankaranarayanan K."/>
            <person name="Garner C."/>
            <person name="Sindelar R."/>
            <person name="Kotary K."/>
            <person name="Garner R."/>
            <person name="Barclay S."/>
            <person name="Lawson P."/>
            <person name="Krumholz L."/>
        </authorList>
    </citation>
    <scope>NUCLEOTIDE SEQUENCE [LARGE SCALE GENOMIC DNA]</scope>
    <source>
        <strain evidence="2 3">SURF-1</strain>
    </source>
</reference>
<evidence type="ECO:0000256" key="1">
    <source>
        <dbReference type="SAM" id="Phobius"/>
    </source>
</evidence>
<dbReference type="RefSeq" id="WP_256612375.1">
    <property type="nucleotide sequence ID" value="NZ_JANIBM010000037.1"/>
</dbReference>
<feature type="transmembrane region" description="Helical" evidence="1">
    <location>
        <begin position="6"/>
        <end position="26"/>
    </location>
</feature>
<accession>A0ABT1ULN7</accession>
<evidence type="ECO:0000313" key="2">
    <source>
        <dbReference type="EMBL" id="MCQ8183152.1"/>
    </source>
</evidence>
<organism evidence="2 3">
    <name type="scientific">Methylomonas aurea</name>
    <dbReference type="NCBI Taxonomy" id="2952224"/>
    <lineage>
        <taxon>Bacteria</taxon>
        <taxon>Pseudomonadati</taxon>
        <taxon>Pseudomonadota</taxon>
        <taxon>Gammaproteobacteria</taxon>
        <taxon>Methylococcales</taxon>
        <taxon>Methylococcaceae</taxon>
        <taxon>Methylomonas</taxon>
    </lineage>
</organism>
<gene>
    <name evidence="2" type="ORF">NP603_18705</name>
</gene>
<name>A0ABT1ULN7_9GAMM</name>
<proteinExistence type="predicted"/>
<keyword evidence="1" id="KW-0472">Membrane</keyword>
<protein>
    <submittedName>
        <fullName evidence="2">Uncharacterized protein</fullName>
    </submittedName>
</protein>
<keyword evidence="3" id="KW-1185">Reference proteome</keyword>
<comment type="caution">
    <text evidence="2">The sequence shown here is derived from an EMBL/GenBank/DDBJ whole genome shotgun (WGS) entry which is preliminary data.</text>
</comment>
<dbReference type="EMBL" id="JANIBM010000037">
    <property type="protein sequence ID" value="MCQ8183152.1"/>
    <property type="molecule type" value="Genomic_DNA"/>
</dbReference>